<dbReference type="Pfam" id="PF04275">
    <property type="entry name" value="P-mevalo_kinase"/>
    <property type="match status" value="1"/>
</dbReference>
<proteinExistence type="predicted"/>
<dbReference type="InterPro" id="IPR005919">
    <property type="entry name" value="Pmev_kin_anim"/>
</dbReference>
<dbReference type="Proteomes" id="UP001140562">
    <property type="component" value="Unassembled WGS sequence"/>
</dbReference>
<sequence>MYLVRNWAVPLSGCVEAQHKLSNFDTEVASKLSRDCSADAYLYWEGGQLHLGVTMVRSTATTISVQCPLSTTICSVLGAEEDGVEFVDGVGLFETEIRKAFGVNRQRLAELKIKLDPRNVLAYACPLPKAPLGPKLILLITGASCAGKDYCADVWVSMFAKRSLTARATSISESIKREYAAATGADAGRLLTDRAYKEQHRAALTVYFQERVQHEPQLPEEQFLEVVNGAADVGVLIITAGWTGLVHLSSAEPP</sequence>
<dbReference type="AlphaFoldDB" id="A0A9W8WRZ3"/>
<dbReference type="GO" id="GO:0005737">
    <property type="term" value="C:cytoplasm"/>
    <property type="evidence" value="ECO:0007669"/>
    <property type="project" value="InterPro"/>
</dbReference>
<dbReference type="GO" id="GO:0004631">
    <property type="term" value="F:phosphomevalonate kinase activity"/>
    <property type="evidence" value="ECO:0007669"/>
    <property type="project" value="InterPro"/>
</dbReference>
<gene>
    <name evidence="1" type="ORF">N0V87_009106</name>
</gene>
<dbReference type="EMBL" id="JAPEUV010000147">
    <property type="protein sequence ID" value="KAJ4331525.1"/>
    <property type="molecule type" value="Genomic_DNA"/>
</dbReference>
<name>A0A9W8WRZ3_9PLEO</name>
<keyword evidence="2" id="KW-1185">Reference proteome</keyword>
<reference evidence="1" key="1">
    <citation type="submission" date="2022-10" db="EMBL/GenBank/DDBJ databases">
        <title>Tapping the CABI collections for fungal endophytes: first genome assemblies for Collariella, Neodidymelliopsis, Ascochyta clinopodiicola, Didymella pomorum, Didymosphaeria variabile, Neocosmospora piperis and Neocucurbitaria cava.</title>
        <authorList>
            <person name="Hill R."/>
        </authorList>
    </citation>
    <scope>NUCLEOTIDE SEQUENCE</scope>
    <source>
        <strain evidence="1">IMI 360193</strain>
    </source>
</reference>
<organism evidence="1 2">
    <name type="scientific">Didymella glomerata</name>
    <dbReference type="NCBI Taxonomy" id="749621"/>
    <lineage>
        <taxon>Eukaryota</taxon>
        <taxon>Fungi</taxon>
        <taxon>Dikarya</taxon>
        <taxon>Ascomycota</taxon>
        <taxon>Pezizomycotina</taxon>
        <taxon>Dothideomycetes</taxon>
        <taxon>Pleosporomycetidae</taxon>
        <taxon>Pleosporales</taxon>
        <taxon>Pleosporineae</taxon>
        <taxon>Didymellaceae</taxon>
        <taxon>Didymella</taxon>
    </lineage>
</organism>
<comment type="caution">
    <text evidence="1">The sequence shown here is derived from an EMBL/GenBank/DDBJ whole genome shotgun (WGS) entry which is preliminary data.</text>
</comment>
<dbReference type="Gene3D" id="3.40.50.300">
    <property type="entry name" value="P-loop containing nucleotide triphosphate hydrolases"/>
    <property type="match status" value="1"/>
</dbReference>
<dbReference type="GO" id="GO:0006695">
    <property type="term" value="P:cholesterol biosynthetic process"/>
    <property type="evidence" value="ECO:0007669"/>
    <property type="project" value="InterPro"/>
</dbReference>
<evidence type="ECO:0000313" key="1">
    <source>
        <dbReference type="EMBL" id="KAJ4331525.1"/>
    </source>
</evidence>
<dbReference type="InterPro" id="IPR027417">
    <property type="entry name" value="P-loop_NTPase"/>
</dbReference>
<evidence type="ECO:0000313" key="2">
    <source>
        <dbReference type="Proteomes" id="UP001140562"/>
    </source>
</evidence>
<protein>
    <submittedName>
        <fullName evidence="1">Uncharacterized protein</fullName>
    </submittedName>
</protein>
<dbReference type="OrthoDB" id="3793364at2759"/>
<accession>A0A9W8WRZ3</accession>